<accession>A0A0X8HX25</accession>
<comment type="catalytic activity">
    <reaction evidence="1 9">
        <text>[protein]-peptidylproline (omega=180) = [protein]-peptidylproline (omega=0)</text>
        <dbReference type="Rhea" id="RHEA:16237"/>
        <dbReference type="Rhea" id="RHEA-COMP:10747"/>
        <dbReference type="Rhea" id="RHEA-COMP:10748"/>
        <dbReference type="ChEBI" id="CHEBI:83833"/>
        <dbReference type="ChEBI" id="CHEBI:83834"/>
        <dbReference type="EC" id="5.2.1.8"/>
    </reaction>
</comment>
<evidence type="ECO:0000256" key="2">
    <source>
        <dbReference type="ARBA" id="ARBA00004123"/>
    </source>
</evidence>
<dbReference type="GO" id="GO:0005634">
    <property type="term" value="C:nucleus"/>
    <property type="evidence" value="ECO:0007669"/>
    <property type="project" value="UniProtKB-SubCell"/>
</dbReference>
<evidence type="ECO:0000256" key="8">
    <source>
        <dbReference type="ARBA" id="ARBA00023242"/>
    </source>
</evidence>
<keyword evidence="5 9" id="KW-0963">Cytoplasm</keyword>
<dbReference type="Proteomes" id="UP000243052">
    <property type="component" value="Chromosome viii"/>
</dbReference>
<dbReference type="AlphaFoldDB" id="A0A0X8HX25"/>
<evidence type="ECO:0000256" key="10">
    <source>
        <dbReference type="SAM" id="MobiDB-lite"/>
    </source>
</evidence>
<comment type="subcellular location">
    <subcellularLocation>
        <location evidence="3 9">Cytoplasm</location>
    </subcellularLocation>
    <subcellularLocation>
        <location evidence="2">Nucleus</location>
    </subcellularLocation>
</comment>
<dbReference type="STRING" id="45286.A0A0X8HX25"/>
<comment type="similarity">
    <text evidence="4 9">Belongs to the PTPA-type PPIase family.</text>
</comment>
<dbReference type="EC" id="5.2.1.8" evidence="9"/>
<feature type="region of interest" description="Disordered" evidence="10">
    <location>
        <begin position="374"/>
        <end position="404"/>
    </location>
</feature>
<proteinExistence type="inferred from homology"/>
<name>A0A0X8HX25_9SACH</name>
<dbReference type="OrthoDB" id="16120at2759"/>
<keyword evidence="8" id="KW-0539">Nucleus</keyword>
<dbReference type="InterPro" id="IPR043170">
    <property type="entry name" value="PTPA_C_lid"/>
</dbReference>
<keyword evidence="7 9" id="KW-0413">Isomerase</keyword>
<evidence type="ECO:0000256" key="3">
    <source>
        <dbReference type="ARBA" id="ARBA00004496"/>
    </source>
</evidence>
<evidence type="ECO:0000256" key="5">
    <source>
        <dbReference type="ARBA" id="ARBA00022490"/>
    </source>
</evidence>
<dbReference type="EMBL" id="CP014248">
    <property type="protein sequence ID" value="AMD23015.1"/>
    <property type="molecule type" value="Genomic_DNA"/>
</dbReference>
<evidence type="ECO:0000256" key="7">
    <source>
        <dbReference type="ARBA" id="ARBA00023235"/>
    </source>
</evidence>
<dbReference type="GO" id="GO:0000159">
    <property type="term" value="C:protein phosphatase type 2A complex"/>
    <property type="evidence" value="ECO:0007669"/>
    <property type="project" value="TreeGrafter"/>
</dbReference>
<dbReference type="InterPro" id="IPR004327">
    <property type="entry name" value="Phstyr_phstse_ac"/>
</dbReference>
<dbReference type="RefSeq" id="XP_017990011.1">
    <property type="nucleotide sequence ID" value="XM_018134522.1"/>
</dbReference>
<evidence type="ECO:0000256" key="1">
    <source>
        <dbReference type="ARBA" id="ARBA00000971"/>
    </source>
</evidence>
<dbReference type="InterPro" id="IPR037218">
    <property type="entry name" value="PTPA_sf"/>
</dbReference>
<protein>
    <recommendedName>
        <fullName evidence="9">Serine/threonine-protein phosphatase 2A activator</fullName>
        <ecNumber evidence="9">5.2.1.8</ecNumber>
    </recommendedName>
    <alternativeName>
        <fullName evidence="9">Phosphotyrosyl phosphatase activator</fullName>
    </alternativeName>
</protein>
<dbReference type="GO" id="GO:0005737">
    <property type="term" value="C:cytoplasm"/>
    <property type="evidence" value="ECO:0007669"/>
    <property type="project" value="UniProtKB-SubCell"/>
</dbReference>
<dbReference type="CDD" id="cd04087">
    <property type="entry name" value="PTPA"/>
    <property type="match status" value="1"/>
</dbReference>
<keyword evidence="12" id="KW-1185">Reference proteome</keyword>
<sequence length="404" mass="45644">MDGNGDITKFNLNRTKFSQPVKRISDVHGANDFQRSLTMHRLQTHLEKYLEMVHGVDVPSSSSNPNVNRFVRILERLGELISETPARADAPRRFGNLARRDWQDKLEAEQDKLWEEFLPIAYGQIYRDSIIELRFYLGSSFGSRERLDYGTGHELAFLAVFVAVDMLGVWNFGGAKFTGEDFLFIWYKYYELVHRLILEYTLEPAGSHGVWGLDDHMHLQYIIGASQWAGEDKKAPIRPPEVQNSNIVESYAATNLYCNAIAFIFRVKSGPFAQHSPMLFDISRNVLSWNKVASGLIKMYRVEVLSKFPVVQHFGFGTGFFPWVDITKGRSLPAYENNDDHAETTGTVSIHTSPPVLGKTMRPLQLAATQAPTTAANANNTMPPPRMTVGGGHSTLGRYTVPRR</sequence>
<dbReference type="PIRSF" id="PIRSF016325">
    <property type="entry name" value="Phstyr_phstse_ac"/>
    <property type="match status" value="1"/>
</dbReference>
<organism evidence="11 12">
    <name type="scientific">Eremothecium sinecaudum</name>
    <dbReference type="NCBI Taxonomy" id="45286"/>
    <lineage>
        <taxon>Eukaryota</taxon>
        <taxon>Fungi</taxon>
        <taxon>Dikarya</taxon>
        <taxon>Ascomycota</taxon>
        <taxon>Saccharomycotina</taxon>
        <taxon>Saccharomycetes</taxon>
        <taxon>Saccharomycetales</taxon>
        <taxon>Saccharomycetaceae</taxon>
        <taxon>Eremothecium</taxon>
    </lineage>
</organism>
<comment type="function">
    <text evidence="9">PPIases accelerate the folding of proteins. It catalyzes the cis-trans isomerization of proline imidic peptide bonds in oligopeptides.</text>
</comment>
<dbReference type="PANTHER" id="PTHR10012">
    <property type="entry name" value="SERINE/THREONINE-PROTEIN PHOSPHATASE 2A REGULATORY SUBUNIT B"/>
    <property type="match status" value="1"/>
</dbReference>
<dbReference type="PANTHER" id="PTHR10012:SF3">
    <property type="entry name" value="SERINE_THREONINE-PROTEIN PHOSPHATASE 2A ACTIVATOR 1"/>
    <property type="match status" value="1"/>
</dbReference>
<evidence type="ECO:0000256" key="4">
    <source>
        <dbReference type="ARBA" id="ARBA00011019"/>
    </source>
</evidence>
<dbReference type="GO" id="GO:0007052">
    <property type="term" value="P:mitotic spindle organization"/>
    <property type="evidence" value="ECO:0007669"/>
    <property type="project" value="TreeGrafter"/>
</dbReference>
<dbReference type="GO" id="GO:0008160">
    <property type="term" value="F:protein tyrosine phosphatase activator activity"/>
    <property type="evidence" value="ECO:0007669"/>
    <property type="project" value="TreeGrafter"/>
</dbReference>
<evidence type="ECO:0000313" key="11">
    <source>
        <dbReference type="EMBL" id="AMD23015.1"/>
    </source>
</evidence>
<gene>
    <name evidence="11" type="ORF">AW171_hschr85087</name>
</gene>
<dbReference type="GeneID" id="28726393"/>
<evidence type="ECO:0000256" key="6">
    <source>
        <dbReference type="ARBA" id="ARBA00023110"/>
    </source>
</evidence>
<evidence type="ECO:0000256" key="9">
    <source>
        <dbReference type="RuleBase" id="RU361210"/>
    </source>
</evidence>
<dbReference type="Gene3D" id="1.20.120.1150">
    <property type="match status" value="1"/>
</dbReference>
<dbReference type="Pfam" id="PF03095">
    <property type="entry name" value="PTPA"/>
    <property type="match status" value="1"/>
</dbReference>
<evidence type="ECO:0000313" key="12">
    <source>
        <dbReference type="Proteomes" id="UP000243052"/>
    </source>
</evidence>
<reference evidence="11 12" key="1">
    <citation type="submission" date="2016-01" db="EMBL/GenBank/DDBJ databases">
        <title>Genome sequence of the yeast Holleya sinecauda.</title>
        <authorList>
            <person name="Dietrich F.S."/>
        </authorList>
    </citation>
    <scope>NUCLEOTIDE SEQUENCE [LARGE SCALE GENOMIC DNA]</scope>
    <source>
        <strain evidence="11 12">ATCC 58844</strain>
    </source>
</reference>
<dbReference type="SUPFAM" id="SSF140984">
    <property type="entry name" value="PTPA-like"/>
    <property type="match status" value="1"/>
</dbReference>
<keyword evidence="6 9" id="KW-0697">Rotamase</keyword>
<dbReference type="GO" id="GO:0003755">
    <property type="term" value="F:peptidyl-prolyl cis-trans isomerase activity"/>
    <property type="evidence" value="ECO:0007669"/>
    <property type="project" value="UniProtKB-KW"/>
</dbReference>